<accession>A0A916UX86</accession>
<organism evidence="2 3">
    <name type="scientific">Undibacterium terreum</name>
    <dbReference type="NCBI Taxonomy" id="1224302"/>
    <lineage>
        <taxon>Bacteria</taxon>
        <taxon>Pseudomonadati</taxon>
        <taxon>Pseudomonadota</taxon>
        <taxon>Betaproteobacteria</taxon>
        <taxon>Burkholderiales</taxon>
        <taxon>Oxalobacteraceae</taxon>
        <taxon>Undibacterium</taxon>
    </lineage>
</organism>
<evidence type="ECO:0000313" key="2">
    <source>
        <dbReference type="EMBL" id="GGC92886.1"/>
    </source>
</evidence>
<dbReference type="Proteomes" id="UP000637423">
    <property type="component" value="Unassembled WGS sequence"/>
</dbReference>
<feature type="compositionally biased region" description="Polar residues" evidence="1">
    <location>
        <begin position="63"/>
        <end position="72"/>
    </location>
</feature>
<feature type="region of interest" description="Disordered" evidence="1">
    <location>
        <begin position="96"/>
        <end position="120"/>
    </location>
</feature>
<proteinExistence type="predicted"/>
<name>A0A916UX86_9BURK</name>
<evidence type="ECO:0000313" key="3">
    <source>
        <dbReference type="Proteomes" id="UP000637423"/>
    </source>
</evidence>
<comment type="caution">
    <text evidence="2">The sequence shown here is derived from an EMBL/GenBank/DDBJ whole genome shotgun (WGS) entry which is preliminary data.</text>
</comment>
<dbReference type="EMBL" id="BMED01000005">
    <property type="protein sequence ID" value="GGC92886.1"/>
    <property type="molecule type" value="Genomic_DNA"/>
</dbReference>
<gene>
    <name evidence="2" type="ORF">GCM10011396_45200</name>
</gene>
<keyword evidence="3" id="KW-1185">Reference proteome</keyword>
<reference evidence="2" key="2">
    <citation type="submission" date="2020-09" db="EMBL/GenBank/DDBJ databases">
        <authorList>
            <person name="Sun Q."/>
            <person name="Zhou Y."/>
        </authorList>
    </citation>
    <scope>NUCLEOTIDE SEQUENCE</scope>
    <source>
        <strain evidence="2">CGMCC 1.10998</strain>
    </source>
</reference>
<protein>
    <submittedName>
        <fullName evidence="2">Uncharacterized protein</fullName>
    </submittedName>
</protein>
<evidence type="ECO:0000256" key="1">
    <source>
        <dbReference type="SAM" id="MobiDB-lite"/>
    </source>
</evidence>
<dbReference type="AlphaFoldDB" id="A0A916UX86"/>
<reference evidence="2" key="1">
    <citation type="journal article" date="2014" name="Int. J. Syst. Evol. Microbiol.">
        <title>Complete genome sequence of Corynebacterium casei LMG S-19264T (=DSM 44701T), isolated from a smear-ripened cheese.</title>
        <authorList>
            <consortium name="US DOE Joint Genome Institute (JGI-PGF)"/>
            <person name="Walter F."/>
            <person name="Albersmeier A."/>
            <person name="Kalinowski J."/>
            <person name="Ruckert C."/>
        </authorList>
    </citation>
    <scope>NUCLEOTIDE SEQUENCE</scope>
    <source>
        <strain evidence="2">CGMCC 1.10998</strain>
    </source>
</reference>
<sequence>MQAAIDACSDARRGEDIAFVDIQYIRIHFYFGMSFGQCVDTFPVSGGGFAVQKASLGQRKRPNTQPHDSSASAVRPLKRFEQRRWGLATVVMPGRHDHQVRRVQSGKVERRVDRKARRSL</sequence>
<feature type="region of interest" description="Disordered" evidence="1">
    <location>
        <begin position="55"/>
        <end position="75"/>
    </location>
</feature>